<dbReference type="PANTHER" id="PTHR35006:SF1">
    <property type="entry name" value="BLL2941 PROTEIN"/>
    <property type="match status" value="1"/>
</dbReference>
<dbReference type="Pfam" id="PF00903">
    <property type="entry name" value="Glyoxalase"/>
    <property type="match status" value="1"/>
</dbReference>
<name>A0AAP2CKI1_9RHOB</name>
<comment type="caution">
    <text evidence="2">The sequence shown here is derived from an EMBL/GenBank/DDBJ whole genome shotgun (WGS) entry which is preliminary data.</text>
</comment>
<keyword evidence="3" id="KW-1185">Reference proteome</keyword>
<dbReference type="Gene3D" id="3.10.180.10">
    <property type="entry name" value="2,3-Dihydroxybiphenyl 1,2-Dioxygenase, domain 1"/>
    <property type="match status" value="1"/>
</dbReference>
<dbReference type="Proteomes" id="UP001315686">
    <property type="component" value="Unassembled WGS sequence"/>
</dbReference>
<organism evidence="2 3">
    <name type="scientific">Harenicola maris</name>
    <dbReference type="NCBI Taxonomy" id="2841044"/>
    <lineage>
        <taxon>Bacteria</taxon>
        <taxon>Pseudomonadati</taxon>
        <taxon>Pseudomonadota</taxon>
        <taxon>Alphaproteobacteria</taxon>
        <taxon>Rhodobacterales</taxon>
        <taxon>Paracoccaceae</taxon>
        <taxon>Harenicola</taxon>
    </lineage>
</organism>
<dbReference type="SUPFAM" id="SSF54593">
    <property type="entry name" value="Glyoxalase/Bleomycin resistance protein/Dihydroxybiphenyl dioxygenase"/>
    <property type="match status" value="1"/>
</dbReference>
<evidence type="ECO:0000259" key="1">
    <source>
        <dbReference type="PROSITE" id="PS51819"/>
    </source>
</evidence>
<evidence type="ECO:0000313" key="3">
    <source>
        <dbReference type="Proteomes" id="UP001315686"/>
    </source>
</evidence>
<dbReference type="AlphaFoldDB" id="A0AAP2CKI1"/>
<dbReference type="PANTHER" id="PTHR35006">
    <property type="entry name" value="GLYOXALASE FAMILY PROTEIN (AFU_ORTHOLOGUE AFUA_5G14830)"/>
    <property type="match status" value="1"/>
</dbReference>
<dbReference type="InterPro" id="IPR037523">
    <property type="entry name" value="VOC_core"/>
</dbReference>
<dbReference type="RefSeq" id="WP_327792318.1">
    <property type="nucleotide sequence ID" value="NZ_JADQAZ010000001.1"/>
</dbReference>
<proteinExistence type="predicted"/>
<dbReference type="PROSITE" id="PS51819">
    <property type="entry name" value="VOC"/>
    <property type="match status" value="1"/>
</dbReference>
<reference evidence="2 3" key="1">
    <citation type="journal article" date="2021" name="Arch. Microbiol.">
        <title>Harenicola maris gen. nov., sp. nov. isolated from the Sea of Japan shallow sediments.</title>
        <authorList>
            <person name="Romanenko L.A."/>
            <person name="Kurilenko V.V."/>
            <person name="Chernysheva N.Y."/>
            <person name="Tekutyeva L.A."/>
            <person name="Velansky P.V."/>
            <person name="Svetashev V.I."/>
            <person name="Isaeva M.P."/>
        </authorList>
    </citation>
    <scope>NUCLEOTIDE SEQUENCE [LARGE SCALE GENOMIC DNA]</scope>
    <source>
        <strain evidence="2 3">KMM 3653</strain>
    </source>
</reference>
<dbReference type="EMBL" id="JADQAZ010000001">
    <property type="protein sequence ID" value="MBT0956104.1"/>
    <property type="molecule type" value="Genomic_DNA"/>
</dbReference>
<feature type="domain" description="VOC" evidence="1">
    <location>
        <begin position="2"/>
        <end position="118"/>
    </location>
</feature>
<protein>
    <submittedName>
        <fullName evidence="2">VOC family protein</fullName>
    </submittedName>
</protein>
<accession>A0AAP2CKI1</accession>
<dbReference type="InterPro" id="IPR029068">
    <property type="entry name" value="Glyas_Bleomycin-R_OHBP_Dase"/>
</dbReference>
<evidence type="ECO:0000313" key="2">
    <source>
        <dbReference type="EMBL" id="MBT0956104.1"/>
    </source>
</evidence>
<gene>
    <name evidence="2" type="ORF">IV417_01790</name>
</gene>
<sequence>MKLNYAVVGTNDMAATVAFYDALFEGCGLQGLPASERMTYWVGGDFAFAAAIPFDGAPAVRGNGTMIGFAVGDAEEVRRLHAKALTLGGTCEGAPGQRGPKYSAYLRDLDGNKLCFSD</sequence>
<dbReference type="CDD" id="cd07262">
    <property type="entry name" value="VOC_like"/>
    <property type="match status" value="1"/>
</dbReference>
<dbReference type="InterPro" id="IPR004360">
    <property type="entry name" value="Glyas_Fos-R_dOase_dom"/>
</dbReference>